<dbReference type="SUPFAM" id="SSF88946">
    <property type="entry name" value="Sigma2 domain of RNA polymerase sigma factors"/>
    <property type="match status" value="1"/>
</dbReference>
<dbReference type="GO" id="GO:0006352">
    <property type="term" value="P:DNA-templated transcription initiation"/>
    <property type="evidence" value="ECO:0007669"/>
    <property type="project" value="InterPro"/>
</dbReference>
<evidence type="ECO:0000256" key="6">
    <source>
        <dbReference type="RuleBase" id="RU000716"/>
    </source>
</evidence>
<reference evidence="9 10" key="1">
    <citation type="submission" date="2017-03" db="EMBL/GenBank/DDBJ databases">
        <title>Genome sequence of Sphingomonas dokdonensis DSM 21029.</title>
        <authorList>
            <person name="Poehlein A."/>
            <person name="Wuebbeler J.H."/>
            <person name="Steinbuechel A."/>
            <person name="Daniel R."/>
        </authorList>
    </citation>
    <scope>NUCLEOTIDE SEQUENCE [LARGE SCALE GENOMIC DNA]</scope>
    <source>
        <strain evidence="9 10">DSM 21029</strain>
    </source>
</reference>
<dbReference type="RefSeq" id="WP_245828999.1">
    <property type="nucleotide sequence ID" value="NZ_NBBI01000001.1"/>
</dbReference>
<feature type="domain" description="RNA polymerase sigma-70 region 4" evidence="8">
    <location>
        <begin position="129"/>
        <end position="177"/>
    </location>
</feature>
<gene>
    <name evidence="9" type="primary">sigK</name>
    <name evidence="9" type="ORF">SPDO_04410</name>
</gene>
<dbReference type="EMBL" id="NBBI01000001">
    <property type="protein sequence ID" value="OWK33560.1"/>
    <property type="molecule type" value="Genomic_DNA"/>
</dbReference>
<dbReference type="InterPro" id="IPR000838">
    <property type="entry name" value="RNA_pol_sigma70_ECF_CS"/>
</dbReference>
<dbReference type="CDD" id="cd06171">
    <property type="entry name" value="Sigma70_r4"/>
    <property type="match status" value="1"/>
</dbReference>
<evidence type="ECO:0000259" key="8">
    <source>
        <dbReference type="Pfam" id="PF04545"/>
    </source>
</evidence>
<sequence>MDDISRARLSDALRRTAQRDPRAFRLVYKMTASKLFGICLRICGERKAAEDVLQDVYLTVWTRADGFDAARGSAIAWLATIARNRSIDWRRANARPTAPTETLEAVADPAPLTSDALLLDERERLLHFCLGTLEPNQSHVIRTAFFEGLTYAELAARVAVPLGTMKSWVRRGLIKLRDCLDAADA</sequence>
<dbReference type="InterPro" id="IPR007630">
    <property type="entry name" value="RNA_pol_sigma70_r4"/>
</dbReference>
<keyword evidence="10" id="KW-1185">Reference proteome</keyword>
<dbReference type="PROSITE" id="PS01063">
    <property type="entry name" value="SIGMA70_ECF"/>
    <property type="match status" value="1"/>
</dbReference>
<evidence type="ECO:0000256" key="3">
    <source>
        <dbReference type="ARBA" id="ARBA00023082"/>
    </source>
</evidence>
<dbReference type="InterPro" id="IPR036388">
    <property type="entry name" value="WH-like_DNA-bd_sf"/>
</dbReference>
<dbReference type="PANTHER" id="PTHR43133:SF62">
    <property type="entry name" value="RNA POLYMERASE SIGMA FACTOR SIGZ"/>
    <property type="match status" value="1"/>
</dbReference>
<proteinExistence type="inferred from homology"/>
<protein>
    <recommendedName>
        <fullName evidence="6">RNA polymerase sigma factor</fullName>
    </recommendedName>
</protein>
<organism evidence="9 10">
    <name type="scientific">Sphingomonas dokdonensis</name>
    <dbReference type="NCBI Taxonomy" id="344880"/>
    <lineage>
        <taxon>Bacteria</taxon>
        <taxon>Pseudomonadati</taxon>
        <taxon>Pseudomonadota</taxon>
        <taxon>Alphaproteobacteria</taxon>
        <taxon>Sphingomonadales</taxon>
        <taxon>Sphingomonadaceae</taxon>
        <taxon>Sphingomonas</taxon>
    </lineage>
</organism>
<dbReference type="Pfam" id="PF04542">
    <property type="entry name" value="Sigma70_r2"/>
    <property type="match status" value="1"/>
</dbReference>
<dbReference type="SUPFAM" id="SSF88659">
    <property type="entry name" value="Sigma3 and sigma4 domains of RNA polymerase sigma factors"/>
    <property type="match status" value="1"/>
</dbReference>
<evidence type="ECO:0000256" key="5">
    <source>
        <dbReference type="ARBA" id="ARBA00023163"/>
    </source>
</evidence>
<dbReference type="InterPro" id="IPR013325">
    <property type="entry name" value="RNA_pol_sigma_r2"/>
</dbReference>
<dbReference type="InterPro" id="IPR013324">
    <property type="entry name" value="RNA_pol_sigma_r3/r4-like"/>
</dbReference>
<comment type="caution">
    <text evidence="9">The sequence shown here is derived from an EMBL/GenBank/DDBJ whole genome shotgun (WGS) entry which is preliminary data.</text>
</comment>
<dbReference type="GO" id="GO:0003677">
    <property type="term" value="F:DNA binding"/>
    <property type="evidence" value="ECO:0007669"/>
    <property type="project" value="UniProtKB-KW"/>
</dbReference>
<evidence type="ECO:0000313" key="10">
    <source>
        <dbReference type="Proteomes" id="UP000197290"/>
    </source>
</evidence>
<dbReference type="NCBIfam" id="TIGR02937">
    <property type="entry name" value="sigma70-ECF"/>
    <property type="match status" value="1"/>
</dbReference>
<evidence type="ECO:0000313" key="9">
    <source>
        <dbReference type="EMBL" id="OWK33560.1"/>
    </source>
</evidence>
<dbReference type="Gene3D" id="1.10.10.10">
    <property type="entry name" value="Winged helix-like DNA-binding domain superfamily/Winged helix DNA-binding domain"/>
    <property type="match status" value="1"/>
</dbReference>
<feature type="domain" description="RNA polymerase sigma-70 region 2" evidence="7">
    <location>
        <begin position="28"/>
        <end position="95"/>
    </location>
</feature>
<dbReference type="AlphaFoldDB" id="A0A245ZV21"/>
<keyword evidence="4 6" id="KW-0238">DNA-binding</keyword>
<evidence type="ECO:0000256" key="1">
    <source>
        <dbReference type="ARBA" id="ARBA00010641"/>
    </source>
</evidence>
<evidence type="ECO:0000256" key="4">
    <source>
        <dbReference type="ARBA" id="ARBA00023125"/>
    </source>
</evidence>
<dbReference type="Proteomes" id="UP000197290">
    <property type="component" value="Unassembled WGS sequence"/>
</dbReference>
<keyword evidence="3 6" id="KW-0731">Sigma factor</keyword>
<dbReference type="InterPro" id="IPR014284">
    <property type="entry name" value="RNA_pol_sigma-70_dom"/>
</dbReference>
<keyword evidence="2 6" id="KW-0805">Transcription regulation</keyword>
<keyword evidence="5 6" id="KW-0804">Transcription</keyword>
<dbReference type="InterPro" id="IPR039425">
    <property type="entry name" value="RNA_pol_sigma-70-like"/>
</dbReference>
<dbReference type="Pfam" id="PF04545">
    <property type="entry name" value="Sigma70_r4"/>
    <property type="match status" value="1"/>
</dbReference>
<accession>A0A245ZV21</accession>
<comment type="similarity">
    <text evidence="1 6">Belongs to the sigma-70 factor family. ECF subfamily.</text>
</comment>
<evidence type="ECO:0000256" key="2">
    <source>
        <dbReference type="ARBA" id="ARBA00023015"/>
    </source>
</evidence>
<dbReference type="PANTHER" id="PTHR43133">
    <property type="entry name" value="RNA POLYMERASE ECF-TYPE SIGMA FACTO"/>
    <property type="match status" value="1"/>
</dbReference>
<name>A0A245ZV21_9SPHN</name>
<evidence type="ECO:0000259" key="7">
    <source>
        <dbReference type="Pfam" id="PF04542"/>
    </source>
</evidence>
<dbReference type="Gene3D" id="1.10.1740.10">
    <property type="match status" value="1"/>
</dbReference>
<dbReference type="InterPro" id="IPR007627">
    <property type="entry name" value="RNA_pol_sigma70_r2"/>
</dbReference>
<dbReference type="GO" id="GO:0016987">
    <property type="term" value="F:sigma factor activity"/>
    <property type="evidence" value="ECO:0007669"/>
    <property type="project" value="UniProtKB-KW"/>
</dbReference>